<dbReference type="Proteomes" id="UP000053411">
    <property type="component" value="Unassembled WGS sequence"/>
</dbReference>
<gene>
    <name evidence="6" type="ORF">Z520_02388</name>
</gene>
<dbReference type="InterPro" id="IPR006913">
    <property type="entry name" value="CENP-V/GFA"/>
</dbReference>
<dbReference type="GeneID" id="27708134"/>
<feature type="domain" description="CENP-V/GFA" evidence="5">
    <location>
        <begin position="1"/>
        <end position="125"/>
    </location>
</feature>
<keyword evidence="4" id="KW-0456">Lyase</keyword>
<dbReference type="EMBL" id="KN848064">
    <property type="protein sequence ID" value="KIY02250.1"/>
    <property type="molecule type" value="Genomic_DNA"/>
</dbReference>
<sequence>MHGSCNCGAVTVEAEIVNDGKPTGFACHCRNCKKSSGAGGCVVMFVPFPNVTFAGPITHYADKNTDSGHIVNRHFCAVCGSPIYGLAKESLPGLALVRTALFDEFATSPPRPAAEIYTKDRWVWDEPIQGAQQVPIAGERS</sequence>
<evidence type="ECO:0000256" key="2">
    <source>
        <dbReference type="ARBA" id="ARBA00022723"/>
    </source>
</evidence>
<reference evidence="6 7" key="1">
    <citation type="submission" date="2015-01" db="EMBL/GenBank/DDBJ databases">
        <title>The Genome Sequence of Fonsecaea multimorphosa CBS 102226.</title>
        <authorList>
            <consortium name="The Broad Institute Genomics Platform"/>
            <person name="Cuomo C."/>
            <person name="de Hoog S."/>
            <person name="Gorbushina A."/>
            <person name="Stielow B."/>
            <person name="Teixiera M."/>
            <person name="Abouelleil A."/>
            <person name="Chapman S.B."/>
            <person name="Priest M."/>
            <person name="Young S.K."/>
            <person name="Wortman J."/>
            <person name="Nusbaum C."/>
            <person name="Birren B."/>
        </authorList>
    </citation>
    <scope>NUCLEOTIDE SEQUENCE [LARGE SCALE GENOMIC DNA]</scope>
    <source>
        <strain evidence="6 7">CBS 102226</strain>
    </source>
</reference>
<organism evidence="6 7">
    <name type="scientific">Fonsecaea multimorphosa CBS 102226</name>
    <dbReference type="NCBI Taxonomy" id="1442371"/>
    <lineage>
        <taxon>Eukaryota</taxon>
        <taxon>Fungi</taxon>
        <taxon>Dikarya</taxon>
        <taxon>Ascomycota</taxon>
        <taxon>Pezizomycotina</taxon>
        <taxon>Eurotiomycetes</taxon>
        <taxon>Chaetothyriomycetidae</taxon>
        <taxon>Chaetothyriales</taxon>
        <taxon>Herpotrichiellaceae</taxon>
        <taxon>Fonsecaea</taxon>
    </lineage>
</organism>
<evidence type="ECO:0000256" key="1">
    <source>
        <dbReference type="ARBA" id="ARBA00005495"/>
    </source>
</evidence>
<dbReference type="GO" id="GO:0016846">
    <property type="term" value="F:carbon-sulfur lyase activity"/>
    <property type="evidence" value="ECO:0007669"/>
    <property type="project" value="InterPro"/>
</dbReference>
<dbReference type="GO" id="GO:0046872">
    <property type="term" value="F:metal ion binding"/>
    <property type="evidence" value="ECO:0007669"/>
    <property type="project" value="UniProtKB-KW"/>
</dbReference>
<keyword evidence="3" id="KW-0862">Zinc</keyword>
<dbReference type="RefSeq" id="XP_016636372.1">
    <property type="nucleotide sequence ID" value="XM_016772902.1"/>
</dbReference>
<accession>A0A0D2KFI9</accession>
<dbReference type="Pfam" id="PF04828">
    <property type="entry name" value="GFA"/>
    <property type="match status" value="1"/>
</dbReference>
<dbReference type="AlphaFoldDB" id="A0A0D2KFI9"/>
<dbReference type="InterPro" id="IPR011057">
    <property type="entry name" value="Mss4-like_sf"/>
</dbReference>
<comment type="similarity">
    <text evidence="1">Belongs to the Gfa family.</text>
</comment>
<evidence type="ECO:0000256" key="3">
    <source>
        <dbReference type="ARBA" id="ARBA00022833"/>
    </source>
</evidence>
<dbReference type="STRING" id="1442371.A0A0D2KFI9"/>
<evidence type="ECO:0000313" key="6">
    <source>
        <dbReference type="EMBL" id="KIY02250.1"/>
    </source>
</evidence>
<dbReference type="PROSITE" id="PS51891">
    <property type="entry name" value="CENP_V_GFA"/>
    <property type="match status" value="1"/>
</dbReference>
<name>A0A0D2KFI9_9EURO</name>
<dbReference type="OrthoDB" id="406544at2759"/>
<dbReference type="SUPFAM" id="SSF51316">
    <property type="entry name" value="Mss4-like"/>
    <property type="match status" value="1"/>
</dbReference>
<keyword evidence="2" id="KW-0479">Metal-binding</keyword>
<proteinExistence type="inferred from homology"/>
<dbReference type="VEuPathDB" id="FungiDB:Z520_02388"/>
<dbReference type="Gene3D" id="3.90.1590.10">
    <property type="entry name" value="glutathione-dependent formaldehyde- activating enzyme (gfa)"/>
    <property type="match status" value="1"/>
</dbReference>
<evidence type="ECO:0000259" key="5">
    <source>
        <dbReference type="PROSITE" id="PS51891"/>
    </source>
</evidence>
<protein>
    <recommendedName>
        <fullName evidence="5">CENP-V/GFA domain-containing protein</fullName>
    </recommendedName>
</protein>
<keyword evidence="7" id="KW-1185">Reference proteome</keyword>
<evidence type="ECO:0000256" key="4">
    <source>
        <dbReference type="ARBA" id="ARBA00023239"/>
    </source>
</evidence>
<dbReference type="PANTHER" id="PTHR33337">
    <property type="entry name" value="GFA DOMAIN-CONTAINING PROTEIN"/>
    <property type="match status" value="1"/>
</dbReference>
<dbReference type="PANTHER" id="PTHR33337:SF40">
    <property type="entry name" value="CENP-V_GFA DOMAIN-CONTAINING PROTEIN-RELATED"/>
    <property type="match status" value="1"/>
</dbReference>
<evidence type="ECO:0000313" key="7">
    <source>
        <dbReference type="Proteomes" id="UP000053411"/>
    </source>
</evidence>